<evidence type="ECO:0000313" key="10">
    <source>
        <dbReference type="Proteomes" id="UP001139199"/>
    </source>
</evidence>
<gene>
    <name evidence="9" type="ORF">LG649_15590</name>
</gene>
<keyword evidence="6" id="KW-0472">Membrane</keyword>
<proteinExistence type="inferred from homology"/>
<evidence type="ECO:0000256" key="3">
    <source>
        <dbReference type="ARBA" id="ARBA00022475"/>
    </source>
</evidence>
<evidence type="ECO:0000256" key="4">
    <source>
        <dbReference type="ARBA" id="ARBA00022692"/>
    </source>
</evidence>
<comment type="subcellular location">
    <subcellularLocation>
        <location evidence="1">Cell membrane</location>
        <topology evidence="1">Single-pass membrane protein</topology>
    </subcellularLocation>
    <subcellularLocation>
        <location evidence="7">Cell membrane</location>
        <topology evidence="7">Single-pass type II membrane protein</topology>
    </subcellularLocation>
</comment>
<keyword evidence="4 7" id="KW-0812">Transmembrane</keyword>
<evidence type="ECO:0000256" key="8">
    <source>
        <dbReference type="SAM" id="Coils"/>
    </source>
</evidence>
<reference evidence="9" key="1">
    <citation type="submission" date="2021-10" db="EMBL/GenBank/DDBJ databases">
        <title>Tamlana sargassums sp. nov., and Tamlana laminarinivorans sp. nov., two new bacteria isolated from the brown alga.</title>
        <authorList>
            <person name="Li J."/>
        </authorList>
    </citation>
    <scope>NUCLEOTIDE SEQUENCE</scope>
    <source>
        <strain evidence="9">PT2-4</strain>
    </source>
</reference>
<comment type="caution">
    <text evidence="9">The sequence shown here is derived from an EMBL/GenBank/DDBJ whole genome shotgun (WGS) entry which is preliminary data.</text>
</comment>
<dbReference type="GO" id="GO:0015031">
    <property type="term" value="P:protein transport"/>
    <property type="evidence" value="ECO:0007669"/>
    <property type="project" value="UniProtKB-KW"/>
</dbReference>
<feature type="coiled-coil region" evidence="8">
    <location>
        <begin position="56"/>
        <end position="83"/>
    </location>
</feature>
<comment type="similarity">
    <text evidence="2 7">Belongs to the ExbD/TolR family.</text>
</comment>
<evidence type="ECO:0000256" key="7">
    <source>
        <dbReference type="RuleBase" id="RU003879"/>
    </source>
</evidence>
<dbReference type="AlphaFoldDB" id="A0A9X1I5B9"/>
<dbReference type="InterPro" id="IPR003400">
    <property type="entry name" value="ExbD"/>
</dbReference>
<evidence type="ECO:0000256" key="2">
    <source>
        <dbReference type="ARBA" id="ARBA00005811"/>
    </source>
</evidence>
<keyword evidence="8" id="KW-0175">Coiled coil</keyword>
<keyword evidence="7" id="KW-0813">Transport</keyword>
<dbReference type="GO" id="GO:0022857">
    <property type="term" value="F:transmembrane transporter activity"/>
    <property type="evidence" value="ECO:0007669"/>
    <property type="project" value="InterPro"/>
</dbReference>
<accession>A0A9X1I5B9</accession>
<dbReference type="Proteomes" id="UP001139199">
    <property type="component" value="Unassembled WGS sequence"/>
</dbReference>
<keyword evidence="10" id="KW-1185">Reference proteome</keyword>
<protein>
    <submittedName>
        <fullName evidence="9">Biopolymer transporter ExbD</fullName>
    </submittedName>
</protein>
<dbReference type="GO" id="GO:0005886">
    <property type="term" value="C:plasma membrane"/>
    <property type="evidence" value="ECO:0007669"/>
    <property type="project" value="UniProtKB-SubCell"/>
</dbReference>
<evidence type="ECO:0000256" key="5">
    <source>
        <dbReference type="ARBA" id="ARBA00022989"/>
    </source>
</evidence>
<sequence>MKLKISISCLFILAFFSCINDKGLVKELPEVSETKTEYDLSKAINIYIDGSNQLLVDNEKLDIDELKTKVREYENKNKSESIISIKNAPESSYSTFIDVQNAIVGEIRILRETLSKEKYNIELDSLTKEQLSEIRKVYPLNLAE</sequence>
<dbReference type="Pfam" id="PF02472">
    <property type="entry name" value="ExbD"/>
    <property type="match status" value="1"/>
</dbReference>
<dbReference type="RefSeq" id="WP_226544749.1">
    <property type="nucleotide sequence ID" value="NZ_JAJAPW010000012.1"/>
</dbReference>
<keyword evidence="7" id="KW-0653">Protein transport</keyword>
<dbReference type="PROSITE" id="PS51257">
    <property type="entry name" value="PROKAR_LIPOPROTEIN"/>
    <property type="match status" value="1"/>
</dbReference>
<organism evidence="9 10">
    <name type="scientific">Neotamlana laminarinivorans</name>
    <dbReference type="NCBI Taxonomy" id="2883124"/>
    <lineage>
        <taxon>Bacteria</taxon>
        <taxon>Pseudomonadati</taxon>
        <taxon>Bacteroidota</taxon>
        <taxon>Flavobacteriia</taxon>
        <taxon>Flavobacteriales</taxon>
        <taxon>Flavobacteriaceae</taxon>
        <taxon>Neotamlana</taxon>
    </lineage>
</organism>
<evidence type="ECO:0000313" key="9">
    <source>
        <dbReference type="EMBL" id="MCB4800274.1"/>
    </source>
</evidence>
<evidence type="ECO:0000256" key="1">
    <source>
        <dbReference type="ARBA" id="ARBA00004162"/>
    </source>
</evidence>
<keyword evidence="3" id="KW-1003">Cell membrane</keyword>
<keyword evidence="5" id="KW-1133">Transmembrane helix</keyword>
<evidence type="ECO:0000256" key="6">
    <source>
        <dbReference type="ARBA" id="ARBA00023136"/>
    </source>
</evidence>
<name>A0A9X1I5B9_9FLAO</name>
<dbReference type="EMBL" id="JAJAPW010000012">
    <property type="protein sequence ID" value="MCB4800274.1"/>
    <property type="molecule type" value="Genomic_DNA"/>
</dbReference>